<protein>
    <submittedName>
        <fullName evidence="1">Uncharacterized protein</fullName>
    </submittedName>
</protein>
<evidence type="ECO:0000313" key="2">
    <source>
        <dbReference type="Proteomes" id="UP000319783"/>
    </source>
</evidence>
<gene>
    <name evidence="1" type="ORF">JETT_2866</name>
</gene>
<name>A0A533Q8B4_9BACT</name>
<comment type="caution">
    <text evidence="1">The sequence shown here is derived from an EMBL/GenBank/DDBJ whole genome shotgun (WGS) entry which is preliminary data.</text>
</comment>
<organism evidence="1 2">
    <name type="scientific">Candidatus Jettenia ecosi</name>
    <dbReference type="NCBI Taxonomy" id="2494326"/>
    <lineage>
        <taxon>Bacteria</taxon>
        <taxon>Pseudomonadati</taxon>
        <taxon>Planctomycetota</taxon>
        <taxon>Candidatus Brocadiia</taxon>
        <taxon>Candidatus Brocadiales</taxon>
        <taxon>Candidatus Brocadiaceae</taxon>
        <taxon>Candidatus Jettenia</taxon>
    </lineage>
</organism>
<evidence type="ECO:0000313" key="1">
    <source>
        <dbReference type="EMBL" id="TLD40874.1"/>
    </source>
</evidence>
<proteinExistence type="predicted"/>
<dbReference type="Proteomes" id="UP000319783">
    <property type="component" value="Unassembled WGS sequence"/>
</dbReference>
<dbReference type="EMBL" id="SULG01000074">
    <property type="protein sequence ID" value="TLD40874.1"/>
    <property type="molecule type" value="Genomic_DNA"/>
</dbReference>
<dbReference type="AlphaFoldDB" id="A0A533Q8B4"/>
<accession>A0A533Q8B4</accession>
<reference evidence="1 2" key="1">
    <citation type="submission" date="2019-04" db="EMBL/GenBank/DDBJ databases">
        <title>Genome of a novel bacterium Candidatus Jettenia ecosi reconstructed from metagenome of an anammox bioreactor.</title>
        <authorList>
            <person name="Mardanov A.V."/>
            <person name="Beletsky A.V."/>
            <person name="Ravin N.V."/>
            <person name="Botchkova E.A."/>
            <person name="Litti Y.V."/>
            <person name="Nozhevnikova A.N."/>
        </authorList>
    </citation>
    <scope>NUCLEOTIDE SEQUENCE [LARGE SCALE GENOMIC DNA]</scope>
    <source>
        <strain evidence="1">J2</strain>
    </source>
</reference>
<sequence length="47" mass="5281">MKPNRTLLNEVGFYKAKLNGCSFLPIPKSPLREGIFLFPSWEGLGVD</sequence>